<dbReference type="GO" id="GO:0005576">
    <property type="term" value="C:extracellular region"/>
    <property type="evidence" value="ECO:0007669"/>
    <property type="project" value="UniProtKB-SubCell"/>
</dbReference>
<dbReference type="AlphaFoldDB" id="W1PGP8"/>
<dbReference type="Pfam" id="PF24300">
    <property type="entry name" value="KWL1"/>
    <property type="match status" value="1"/>
</dbReference>
<sequence>MRINSFAKDGDGGGPLECCNQYRDDDEMVVALSTGWCNHGSRCLNYINISGNGTIVKAKVVDECFIVHGVDEDHDFQPPCPNNIVDASPAVWKALKIRESEIRDYDITWSDA</sequence>
<dbReference type="InterPro" id="IPR039271">
    <property type="entry name" value="Kiwellin-like"/>
</dbReference>
<evidence type="ECO:0000256" key="2">
    <source>
        <dbReference type="ARBA" id="ARBA00005592"/>
    </source>
</evidence>
<dbReference type="HOGENOM" id="CLU_047639_4_5_1"/>
<evidence type="ECO:0000256" key="1">
    <source>
        <dbReference type="ARBA" id="ARBA00004613"/>
    </source>
</evidence>
<dbReference type="Proteomes" id="UP000017836">
    <property type="component" value="Unassembled WGS sequence"/>
</dbReference>
<dbReference type="PANTHER" id="PTHR33191:SF58">
    <property type="entry name" value="RIPENING-RELATED PROTEIN 1"/>
    <property type="match status" value="1"/>
</dbReference>
<comment type="subcellular location">
    <subcellularLocation>
        <location evidence="1">Secreted</location>
    </subcellularLocation>
</comment>
<keyword evidence="6" id="KW-1185">Reference proteome</keyword>
<gene>
    <name evidence="5" type="ORF">AMTR_s00005p00207990</name>
</gene>
<dbReference type="SUPFAM" id="SSF50685">
    <property type="entry name" value="Barwin-like endoglucanases"/>
    <property type="match status" value="1"/>
</dbReference>
<evidence type="ECO:0000256" key="3">
    <source>
        <dbReference type="ARBA" id="ARBA00022525"/>
    </source>
</evidence>
<dbReference type="CDD" id="cd22270">
    <property type="entry name" value="DPBB_kiwellin-like"/>
    <property type="match status" value="1"/>
</dbReference>
<reference evidence="6" key="1">
    <citation type="journal article" date="2013" name="Science">
        <title>The Amborella genome and the evolution of flowering plants.</title>
        <authorList>
            <consortium name="Amborella Genome Project"/>
        </authorList>
    </citation>
    <scope>NUCLEOTIDE SEQUENCE [LARGE SCALE GENOMIC DNA]</scope>
</reference>
<accession>W1PGP8</accession>
<dbReference type="PANTHER" id="PTHR33191">
    <property type="entry name" value="RIPENING-RELATED PROTEIN 2-RELATED"/>
    <property type="match status" value="1"/>
</dbReference>
<dbReference type="Gramene" id="ERN06811">
    <property type="protein sequence ID" value="ERN06811"/>
    <property type="gene ID" value="AMTR_s00005p00207990"/>
</dbReference>
<protein>
    <submittedName>
        <fullName evidence="5">Uncharacterized protein</fullName>
    </submittedName>
</protein>
<organism evidence="5 6">
    <name type="scientific">Amborella trichopoda</name>
    <dbReference type="NCBI Taxonomy" id="13333"/>
    <lineage>
        <taxon>Eukaryota</taxon>
        <taxon>Viridiplantae</taxon>
        <taxon>Streptophyta</taxon>
        <taxon>Embryophyta</taxon>
        <taxon>Tracheophyta</taxon>
        <taxon>Spermatophyta</taxon>
        <taxon>Magnoliopsida</taxon>
        <taxon>Amborellales</taxon>
        <taxon>Amborellaceae</taxon>
        <taxon>Amborella</taxon>
    </lineage>
</organism>
<dbReference type="InterPro" id="IPR036908">
    <property type="entry name" value="RlpA-like_sf"/>
</dbReference>
<comment type="similarity">
    <text evidence="2">Belongs to the kiwellin family.</text>
</comment>
<proteinExistence type="inferred from homology"/>
<name>W1PGP8_AMBTC</name>
<keyword evidence="4" id="KW-0732">Signal</keyword>
<keyword evidence="3" id="KW-0964">Secreted</keyword>
<dbReference type="EMBL" id="KI393866">
    <property type="protein sequence ID" value="ERN06811.1"/>
    <property type="molecule type" value="Genomic_DNA"/>
</dbReference>
<evidence type="ECO:0000313" key="5">
    <source>
        <dbReference type="EMBL" id="ERN06811.1"/>
    </source>
</evidence>
<evidence type="ECO:0000313" key="6">
    <source>
        <dbReference type="Proteomes" id="UP000017836"/>
    </source>
</evidence>
<dbReference type="Gene3D" id="2.40.40.10">
    <property type="entry name" value="RlpA-like domain"/>
    <property type="match status" value="1"/>
</dbReference>
<evidence type="ECO:0000256" key="4">
    <source>
        <dbReference type="ARBA" id="ARBA00022729"/>
    </source>
</evidence>